<dbReference type="Pfam" id="PF08919">
    <property type="entry name" value="F_actin_bind"/>
    <property type="match status" value="1"/>
</dbReference>
<dbReference type="SMART" id="SM00219">
    <property type="entry name" value="TyrKc"/>
    <property type="match status" value="1"/>
</dbReference>
<dbReference type="InterPro" id="IPR050198">
    <property type="entry name" value="Non-receptor_tyrosine_kinases"/>
</dbReference>
<evidence type="ECO:0000256" key="15">
    <source>
        <dbReference type="SAM" id="MobiDB-lite"/>
    </source>
</evidence>
<dbReference type="InterPro" id="IPR001245">
    <property type="entry name" value="Ser-Thr/Tyr_kinase_cat_dom"/>
</dbReference>
<dbReference type="FunFam" id="3.30.505.10:FF:000004">
    <property type="entry name" value="Tyrosine-protein kinase"/>
    <property type="match status" value="1"/>
</dbReference>
<dbReference type="FunFam" id="3.30.200.20:FF:000037">
    <property type="entry name" value="Tyrosine-protein kinase"/>
    <property type="match status" value="1"/>
</dbReference>
<dbReference type="Pfam" id="PF00017">
    <property type="entry name" value="SH2"/>
    <property type="match status" value="1"/>
</dbReference>
<comment type="catalytic activity">
    <reaction evidence="10 14">
        <text>L-tyrosyl-[protein] + ATP = O-phospho-L-tyrosyl-[protein] + ADP + H(+)</text>
        <dbReference type="Rhea" id="RHEA:10596"/>
        <dbReference type="Rhea" id="RHEA-COMP:10136"/>
        <dbReference type="Rhea" id="RHEA-COMP:20101"/>
        <dbReference type="ChEBI" id="CHEBI:15378"/>
        <dbReference type="ChEBI" id="CHEBI:30616"/>
        <dbReference type="ChEBI" id="CHEBI:46858"/>
        <dbReference type="ChEBI" id="CHEBI:61978"/>
        <dbReference type="ChEBI" id="CHEBI:456216"/>
        <dbReference type="EC" id="2.7.10.2"/>
    </reaction>
</comment>
<evidence type="ECO:0000256" key="4">
    <source>
        <dbReference type="ARBA" id="ARBA00022679"/>
    </source>
</evidence>
<keyword evidence="8 11" id="KW-0727">SH2 domain</keyword>
<dbReference type="FunFam" id="1.10.510.10:FF:000630">
    <property type="entry name" value="Tyrosine-protein kinase"/>
    <property type="match status" value="1"/>
</dbReference>
<dbReference type="SUPFAM" id="SSF50044">
    <property type="entry name" value="SH3-domain"/>
    <property type="match status" value="1"/>
</dbReference>
<dbReference type="InterPro" id="IPR000980">
    <property type="entry name" value="SH2"/>
</dbReference>
<dbReference type="PRINTS" id="PR00109">
    <property type="entry name" value="TYRKINASE"/>
</dbReference>
<keyword evidence="6 14" id="KW-0418">Kinase</keyword>
<dbReference type="InterPro" id="IPR011009">
    <property type="entry name" value="Kinase-like_dom_sf"/>
</dbReference>
<dbReference type="Gene3D" id="1.20.120.330">
    <property type="entry name" value="Nucleotidyltransferases domain 2"/>
    <property type="match status" value="1"/>
</dbReference>
<dbReference type="InterPro" id="IPR036860">
    <property type="entry name" value="SH2_dom_sf"/>
</dbReference>
<dbReference type="PROSITE" id="PS50001">
    <property type="entry name" value="SH2"/>
    <property type="match status" value="1"/>
</dbReference>
<feature type="region of interest" description="Disordered" evidence="15">
    <location>
        <begin position="837"/>
        <end position="949"/>
    </location>
</feature>
<dbReference type="PRINTS" id="PR00452">
    <property type="entry name" value="SH3DOMAIN"/>
</dbReference>
<evidence type="ECO:0000256" key="13">
    <source>
        <dbReference type="PROSITE-ProRule" id="PRU10141"/>
    </source>
</evidence>
<keyword evidence="9 14" id="KW-0829">Tyrosine-protein kinase</keyword>
<dbReference type="GO" id="GO:0004715">
    <property type="term" value="F:non-membrane spanning protein tyrosine kinase activity"/>
    <property type="evidence" value="ECO:0007669"/>
    <property type="project" value="UniProtKB-EC"/>
</dbReference>
<comment type="subcellular location">
    <subcellularLocation>
        <location evidence="1">Cytoplasm</location>
    </subcellularLocation>
</comment>
<feature type="compositionally biased region" description="Polar residues" evidence="15">
    <location>
        <begin position="859"/>
        <end position="868"/>
    </location>
</feature>
<dbReference type="PROSITE" id="PS50002">
    <property type="entry name" value="SH3"/>
    <property type="match status" value="1"/>
</dbReference>
<dbReference type="CDD" id="cd11850">
    <property type="entry name" value="SH3_Abl"/>
    <property type="match status" value="1"/>
</dbReference>
<feature type="compositionally biased region" description="Basic and acidic residues" evidence="15">
    <location>
        <begin position="1147"/>
        <end position="1156"/>
    </location>
</feature>
<dbReference type="Gene3D" id="1.10.510.10">
    <property type="entry name" value="Transferase(Phosphotransferase) domain 1"/>
    <property type="match status" value="1"/>
</dbReference>
<proteinExistence type="inferred from homology"/>
<feature type="region of interest" description="Disordered" evidence="15">
    <location>
        <begin position="1244"/>
        <end position="1286"/>
    </location>
</feature>
<evidence type="ECO:0000256" key="7">
    <source>
        <dbReference type="ARBA" id="ARBA00022840"/>
    </source>
</evidence>
<evidence type="ECO:0000256" key="2">
    <source>
        <dbReference type="ARBA" id="ARBA00022443"/>
    </source>
</evidence>
<keyword evidence="7 13" id="KW-0067">ATP-binding</keyword>
<evidence type="ECO:0000259" key="17">
    <source>
        <dbReference type="PROSITE" id="PS50002"/>
    </source>
</evidence>
<dbReference type="Proteomes" id="UP001283361">
    <property type="component" value="Unassembled WGS sequence"/>
</dbReference>
<feature type="region of interest" description="Disordered" evidence="15">
    <location>
        <begin position="485"/>
        <end position="587"/>
    </location>
</feature>
<feature type="compositionally biased region" description="Polar residues" evidence="15">
    <location>
        <begin position="1177"/>
        <end position="1188"/>
    </location>
</feature>
<comment type="caution">
    <text evidence="19">The sequence shown here is derived from an EMBL/GenBank/DDBJ whole genome shotgun (WGS) entry which is preliminary data.</text>
</comment>
<feature type="compositionally biased region" description="Polar residues" evidence="15">
    <location>
        <begin position="1118"/>
        <end position="1127"/>
    </location>
</feature>
<feature type="region of interest" description="Disordered" evidence="15">
    <location>
        <begin position="1029"/>
        <end position="1204"/>
    </location>
</feature>
<dbReference type="SMART" id="SM00252">
    <property type="entry name" value="SH2"/>
    <property type="match status" value="1"/>
</dbReference>
<feature type="compositionally biased region" description="Basic and acidic residues" evidence="15">
    <location>
        <begin position="837"/>
        <end position="858"/>
    </location>
</feature>
<evidence type="ECO:0000256" key="8">
    <source>
        <dbReference type="ARBA" id="ARBA00022999"/>
    </source>
</evidence>
<name>A0AAE0Y592_9GAST</name>
<dbReference type="InterPro" id="IPR015015">
    <property type="entry name" value="F-actin-binding"/>
</dbReference>
<dbReference type="SMART" id="SM00808">
    <property type="entry name" value="FABD"/>
    <property type="match status" value="1"/>
</dbReference>
<feature type="compositionally biased region" description="Polar residues" evidence="15">
    <location>
        <begin position="1069"/>
        <end position="1080"/>
    </location>
</feature>
<dbReference type="InterPro" id="IPR001452">
    <property type="entry name" value="SH3_domain"/>
</dbReference>
<dbReference type="PANTHER" id="PTHR24418">
    <property type="entry name" value="TYROSINE-PROTEIN KINASE"/>
    <property type="match status" value="1"/>
</dbReference>
<dbReference type="InterPro" id="IPR020635">
    <property type="entry name" value="Tyr_kinase_cat_dom"/>
</dbReference>
<dbReference type="GO" id="GO:0007154">
    <property type="term" value="P:cell communication"/>
    <property type="evidence" value="ECO:0007669"/>
    <property type="project" value="UniProtKB-ARBA"/>
</dbReference>
<feature type="compositionally biased region" description="Low complexity" evidence="15">
    <location>
        <begin position="991"/>
        <end position="1008"/>
    </location>
</feature>
<evidence type="ECO:0000256" key="1">
    <source>
        <dbReference type="ARBA" id="ARBA00004496"/>
    </source>
</evidence>
<dbReference type="Gene3D" id="3.30.505.10">
    <property type="entry name" value="SH2 domain"/>
    <property type="match status" value="1"/>
</dbReference>
<organism evidence="19 20">
    <name type="scientific">Elysia crispata</name>
    <name type="common">lettuce slug</name>
    <dbReference type="NCBI Taxonomy" id="231223"/>
    <lineage>
        <taxon>Eukaryota</taxon>
        <taxon>Metazoa</taxon>
        <taxon>Spiralia</taxon>
        <taxon>Lophotrochozoa</taxon>
        <taxon>Mollusca</taxon>
        <taxon>Gastropoda</taxon>
        <taxon>Heterobranchia</taxon>
        <taxon>Euthyneura</taxon>
        <taxon>Panpulmonata</taxon>
        <taxon>Sacoglossa</taxon>
        <taxon>Placobranchoidea</taxon>
        <taxon>Plakobranchidae</taxon>
        <taxon>Elysia</taxon>
    </lineage>
</organism>
<keyword evidence="3" id="KW-0963">Cytoplasm</keyword>
<evidence type="ECO:0000256" key="5">
    <source>
        <dbReference type="ARBA" id="ARBA00022741"/>
    </source>
</evidence>
<feature type="domain" description="SH3" evidence="17">
    <location>
        <begin position="40"/>
        <end position="101"/>
    </location>
</feature>
<dbReference type="SUPFAM" id="SSF56112">
    <property type="entry name" value="Protein kinase-like (PK-like)"/>
    <property type="match status" value="1"/>
</dbReference>
<dbReference type="Pfam" id="PF00018">
    <property type="entry name" value="SH3_1"/>
    <property type="match status" value="1"/>
</dbReference>
<protein>
    <recommendedName>
        <fullName evidence="14">Tyrosine-protein kinase</fullName>
        <ecNumber evidence="14">2.7.10.2</ecNumber>
    </recommendedName>
</protein>
<feature type="domain" description="SH2" evidence="16">
    <location>
        <begin position="107"/>
        <end position="197"/>
    </location>
</feature>
<evidence type="ECO:0000256" key="12">
    <source>
        <dbReference type="PROSITE-ProRule" id="PRU00192"/>
    </source>
</evidence>
<dbReference type="SMART" id="SM00326">
    <property type="entry name" value="SH3"/>
    <property type="match status" value="1"/>
</dbReference>
<evidence type="ECO:0000256" key="11">
    <source>
        <dbReference type="PROSITE-ProRule" id="PRU00191"/>
    </source>
</evidence>
<evidence type="ECO:0000256" key="9">
    <source>
        <dbReference type="ARBA" id="ARBA00023137"/>
    </source>
</evidence>
<dbReference type="Pfam" id="PF07714">
    <property type="entry name" value="PK_Tyr_Ser-Thr"/>
    <property type="match status" value="1"/>
</dbReference>
<evidence type="ECO:0000313" key="19">
    <source>
        <dbReference type="EMBL" id="KAK3732511.1"/>
    </source>
</evidence>
<dbReference type="InterPro" id="IPR008266">
    <property type="entry name" value="Tyr_kinase_AS"/>
</dbReference>
<dbReference type="PROSITE" id="PS50011">
    <property type="entry name" value="PROTEIN_KINASE_DOM"/>
    <property type="match status" value="1"/>
</dbReference>
<feature type="binding site" evidence="13">
    <location>
        <position position="261"/>
    </location>
    <ligand>
        <name>ATP</name>
        <dbReference type="ChEBI" id="CHEBI:30616"/>
    </ligand>
</feature>
<keyword evidence="20" id="KW-1185">Reference proteome</keyword>
<dbReference type="EMBL" id="JAWDGP010006957">
    <property type="protein sequence ID" value="KAK3732511.1"/>
    <property type="molecule type" value="Genomic_DNA"/>
</dbReference>
<evidence type="ECO:0000256" key="3">
    <source>
        <dbReference type="ARBA" id="ARBA00022490"/>
    </source>
</evidence>
<dbReference type="PRINTS" id="PR00401">
    <property type="entry name" value="SH2DOMAIN"/>
</dbReference>
<dbReference type="CDD" id="cd05052">
    <property type="entry name" value="PTKc_Abl"/>
    <property type="match status" value="1"/>
</dbReference>
<evidence type="ECO:0000256" key="6">
    <source>
        <dbReference type="ARBA" id="ARBA00022777"/>
    </source>
</evidence>
<dbReference type="GO" id="GO:0005737">
    <property type="term" value="C:cytoplasm"/>
    <property type="evidence" value="ECO:0007669"/>
    <property type="project" value="UniProtKB-SubCell"/>
</dbReference>
<feature type="region of interest" description="Disordered" evidence="15">
    <location>
        <begin position="968"/>
        <end position="1008"/>
    </location>
</feature>
<evidence type="ECO:0000259" key="18">
    <source>
        <dbReference type="PROSITE" id="PS50011"/>
    </source>
</evidence>
<dbReference type="GO" id="GO:0005524">
    <property type="term" value="F:ATP binding"/>
    <property type="evidence" value="ECO:0007669"/>
    <property type="project" value="UniProtKB-UniRule"/>
</dbReference>
<dbReference type="Gene3D" id="3.30.200.20">
    <property type="entry name" value="Phosphorylase Kinase, domain 1"/>
    <property type="match status" value="1"/>
</dbReference>
<feature type="domain" description="Protein kinase" evidence="18">
    <location>
        <begin position="222"/>
        <end position="473"/>
    </location>
</feature>
<dbReference type="PROSITE" id="PS00107">
    <property type="entry name" value="PROTEIN_KINASE_ATP"/>
    <property type="match status" value="1"/>
</dbReference>
<gene>
    <name evidence="19" type="ORF">RRG08_030711</name>
</gene>
<dbReference type="InterPro" id="IPR035837">
    <property type="entry name" value="ABL_SH2"/>
</dbReference>
<feature type="compositionally biased region" description="Polar residues" evidence="15">
    <location>
        <begin position="1260"/>
        <end position="1286"/>
    </location>
</feature>
<dbReference type="Gene3D" id="2.30.30.40">
    <property type="entry name" value="SH3 Domains"/>
    <property type="match status" value="1"/>
</dbReference>
<comment type="similarity">
    <text evidence="14">Belongs to the protein kinase superfamily. Tyr protein kinase family.</text>
</comment>
<feature type="compositionally biased region" description="Polar residues" evidence="15">
    <location>
        <begin position="1096"/>
        <end position="1107"/>
    </location>
</feature>
<accession>A0AAE0Y592</accession>
<dbReference type="InterPro" id="IPR017441">
    <property type="entry name" value="Protein_kinase_ATP_BS"/>
</dbReference>
<dbReference type="PROSITE" id="PS00109">
    <property type="entry name" value="PROTEIN_KINASE_TYR"/>
    <property type="match status" value="1"/>
</dbReference>
<dbReference type="SUPFAM" id="SSF55550">
    <property type="entry name" value="SH2 domain"/>
    <property type="match status" value="1"/>
</dbReference>
<feature type="compositionally biased region" description="Basic and acidic residues" evidence="15">
    <location>
        <begin position="1045"/>
        <end position="1055"/>
    </location>
</feature>
<dbReference type="InterPro" id="IPR036028">
    <property type="entry name" value="SH3-like_dom_sf"/>
</dbReference>
<dbReference type="GO" id="GO:0023052">
    <property type="term" value="P:signaling"/>
    <property type="evidence" value="ECO:0007669"/>
    <property type="project" value="UniProtKB-ARBA"/>
</dbReference>
<keyword evidence="4 14" id="KW-0808">Transferase</keyword>
<evidence type="ECO:0000259" key="16">
    <source>
        <dbReference type="PROSITE" id="PS50001"/>
    </source>
</evidence>
<reference evidence="19" key="1">
    <citation type="journal article" date="2023" name="G3 (Bethesda)">
        <title>A reference genome for the long-term kleptoplast-retaining sea slug Elysia crispata morphotype clarki.</title>
        <authorList>
            <person name="Eastman K.E."/>
            <person name="Pendleton A.L."/>
            <person name="Shaikh M.A."/>
            <person name="Suttiyut T."/>
            <person name="Ogas R."/>
            <person name="Tomko P."/>
            <person name="Gavelis G."/>
            <person name="Widhalm J.R."/>
            <person name="Wisecaver J.H."/>
        </authorList>
    </citation>
    <scope>NUCLEOTIDE SEQUENCE</scope>
    <source>
        <strain evidence="19">ECLA1</strain>
    </source>
</reference>
<sequence>MIILWGEALLQHRPLPDAPLDNLGIRWMSRENLLTMAAEDDPSLFVALYDFQAGGDNQLSIAKGEMVTMIAYNNSGEWCEVKNRAGQGGWVPSNYIGPVNSVDKFSWYHGPISRNASEYLLSSGINGSFLVRESESSPGQRSISVRFEGRVYHYRISEHSDGKVFVTQEHRFNTLGELVHHHSIHADGLVTTLLYPAPKRQKPTVFGVSPEPDKWEIERTEIAMKHRLGGGQYGDVYEAVWKRHNKTVAVKTLKEDTMALKDFLEEAAIMKEMKHPNLVQLLGVCTREPPFYIVTEFMAQGNLLDYLRISQKEDISPTVLMYMATQIASAMAYLEARMFIHRDLAARNCLVGEANLVKVADFGLARLMKDDTYTAHAGAKFPIKWTAPEGLAFNRFSTRSDVWAFGVLLWELATFGMSPYPGVDLTEVYHLLEKGYRMERPPGTPPEIHKLMLKCWQWDPKDRPTFKEIHFLLENMFDMSSINEEVEKELEKSDRGPPMLPSKKGRGQESPDFLIDGRGSAGPTPPAGRRVLPPLEETGSTLNKVNDALGRKSSRKKPGKSAPLPPRRTTSVKDGGPELPNSGGDMDAELKSRIRQQKAKLENSSVPEGNEFVDSGLGGMDPIYPGVGALISSTNAGTFSVGQESHRVVGIPYHQSSQPSTGPGLKGQIPMATGNPSAFVVDKASKASVENLKAAQIDRSKYLISEANARTFEKQAPERSSTRSLGGQRSVQDFNNQHGVGGAQFGGKKALLPPQRSALMPRKNRVLGDHQQDQVGSHHVQQPHAELLHSSSLVENDFEDSPRLGKLDVTNVAKAINRYGTIPKGVRIDAYLESMEREQQESRAGREHLPALEDHDSGTDSASVTSCPQLGGGMGGADHIADQGKGGALQKESGAGISEDSDPGIKQEPNLRPSAFVKSQSQHGLGEAGGGGQSSISHQQSHIVSSSSPASAAVAGMNVNASIKSQYSGLLQRHKSDISTSSKPSTPTPSDPISGLHHSSSDHLASSHTSLVGTGYGVSNNHAPTFSSLPTYPTASSSSSSVQRSDTDPLSRLADHSPPQPAPPHSAPFNSSSAHFQELSSAVARPKPSPRFSRQFGDSVTVTTQDPLNPRVSLATAGPNSIPNTQADLPVGETFRPPAWMAGLRNRSGESSEHHNGGPAMVTPGNVSSFKMYAKPSVTQASPGTQDYPNRPMPSPSQQQQVGNVRETNLDLVNAEACLAAATDSLALNARPGDAVAYRSSGVKMASQSLNTPPSSSPSTKMINSAKQSLDNPGGVNSTTNGQTGSTEHVTLDTIQSSSAHLKSCTDKLAQAGNKSSTNLMLLSEQVLAFHDLCSRYIDEEALPPHAKFHVRELLTQMQTHSHSLKTYSSSSSSPSAGTRLLEDIQNTNRDIMALFNR</sequence>
<evidence type="ECO:0000256" key="14">
    <source>
        <dbReference type="RuleBase" id="RU362096"/>
    </source>
</evidence>
<dbReference type="EC" id="2.7.10.2" evidence="14"/>
<dbReference type="FunFam" id="2.30.30.40:FF:000010">
    <property type="entry name" value="Tyrosine-protein kinase"/>
    <property type="match status" value="1"/>
</dbReference>
<keyword evidence="5 13" id="KW-0547">Nucleotide-binding</keyword>
<dbReference type="CDD" id="cd09935">
    <property type="entry name" value="SH2_ABL"/>
    <property type="match status" value="1"/>
</dbReference>
<dbReference type="InterPro" id="IPR000719">
    <property type="entry name" value="Prot_kinase_dom"/>
</dbReference>
<evidence type="ECO:0000256" key="10">
    <source>
        <dbReference type="ARBA" id="ARBA00051245"/>
    </source>
</evidence>
<evidence type="ECO:0000313" key="20">
    <source>
        <dbReference type="Proteomes" id="UP001283361"/>
    </source>
</evidence>
<feature type="compositionally biased region" description="Low complexity" evidence="15">
    <location>
        <begin position="934"/>
        <end position="949"/>
    </location>
</feature>
<keyword evidence="2 12" id="KW-0728">SH3 domain</keyword>